<organism evidence="2 3">
    <name type="scientific">Sedimentibacter saalensis</name>
    <dbReference type="NCBI Taxonomy" id="130788"/>
    <lineage>
        <taxon>Bacteria</taxon>
        <taxon>Bacillati</taxon>
        <taxon>Bacillota</taxon>
        <taxon>Tissierellia</taxon>
        <taxon>Sedimentibacter</taxon>
    </lineage>
</organism>
<comment type="caution">
    <text evidence="2">The sequence shown here is derived from an EMBL/GenBank/DDBJ whole genome shotgun (WGS) entry which is preliminary data.</text>
</comment>
<evidence type="ECO:0000313" key="2">
    <source>
        <dbReference type="EMBL" id="TWH78115.1"/>
    </source>
</evidence>
<feature type="transmembrane region" description="Helical" evidence="1">
    <location>
        <begin position="12"/>
        <end position="45"/>
    </location>
</feature>
<feature type="transmembrane region" description="Helical" evidence="1">
    <location>
        <begin position="82"/>
        <end position="106"/>
    </location>
</feature>
<dbReference type="AlphaFoldDB" id="A0A562J5G2"/>
<keyword evidence="1" id="KW-1133">Transmembrane helix</keyword>
<keyword evidence="1" id="KW-0812">Transmembrane</keyword>
<accession>A0A562J5G2</accession>
<feature type="transmembrane region" description="Helical" evidence="1">
    <location>
        <begin position="118"/>
        <end position="141"/>
    </location>
</feature>
<sequence>MNRNLQTGKLTFMGVMLALTVVFVAMTAIPTTSASMALFIFLPTMVTSIVQGPKDGAIMGFLAGGVTLLRALLAPASPLDYLFINPLVSILPRIFVGVVPYFVYVIFEKLIKSKTISLFIAGASGALTNTALVILMLYFIYSEEIVRLSTEFGIGTTFAAFAIFLVTTSSLLECTAAGIGTTAVVNVYKRIKK</sequence>
<protein>
    <submittedName>
        <fullName evidence="2">Putative membrane protein</fullName>
    </submittedName>
</protein>
<feature type="transmembrane region" description="Helical" evidence="1">
    <location>
        <begin position="57"/>
        <end position="76"/>
    </location>
</feature>
<evidence type="ECO:0000256" key="1">
    <source>
        <dbReference type="SAM" id="Phobius"/>
    </source>
</evidence>
<feature type="transmembrane region" description="Helical" evidence="1">
    <location>
        <begin position="161"/>
        <end position="188"/>
    </location>
</feature>
<dbReference type="EMBL" id="VLKH01000010">
    <property type="protein sequence ID" value="TWH78115.1"/>
    <property type="molecule type" value="Genomic_DNA"/>
</dbReference>
<keyword evidence="1" id="KW-0472">Membrane</keyword>
<gene>
    <name evidence="2" type="ORF">LY60_02954</name>
</gene>
<evidence type="ECO:0000313" key="3">
    <source>
        <dbReference type="Proteomes" id="UP000315343"/>
    </source>
</evidence>
<dbReference type="InterPro" id="IPR024529">
    <property type="entry name" value="ECF_trnsprt_substrate-spec"/>
</dbReference>
<dbReference type="Pfam" id="PF12822">
    <property type="entry name" value="ECF_trnsprt"/>
    <property type="match status" value="1"/>
</dbReference>
<dbReference type="Proteomes" id="UP000315343">
    <property type="component" value="Unassembled WGS sequence"/>
</dbReference>
<keyword evidence="3" id="KW-1185">Reference proteome</keyword>
<dbReference type="GO" id="GO:0022857">
    <property type="term" value="F:transmembrane transporter activity"/>
    <property type="evidence" value="ECO:0007669"/>
    <property type="project" value="InterPro"/>
</dbReference>
<name>A0A562J5G2_9FIRM</name>
<proteinExistence type="predicted"/>
<dbReference type="RefSeq" id="WP_170226248.1">
    <property type="nucleotide sequence ID" value="NZ_DAMBUX010000010.1"/>
</dbReference>
<dbReference type="Gene3D" id="1.10.1760.20">
    <property type="match status" value="1"/>
</dbReference>
<reference evidence="2 3" key="1">
    <citation type="submission" date="2019-07" db="EMBL/GenBank/DDBJ databases">
        <title>Genomic Encyclopedia of Type Strains, Phase I: the one thousand microbial genomes (KMG-I) project.</title>
        <authorList>
            <person name="Kyrpides N."/>
        </authorList>
    </citation>
    <scope>NUCLEOTIDE SEQUENCE [LARGE SCALE GENOMIC DNA]</scope>
    <source>
        <strain evidence="2 3">DSM 13558</strain>
    </source>
</reference>